<dbReference type="VEuPathDB" id="MicrosporidiaDB:AEWD_051050"/>
<name>M1K809_ENCCN</name>
<reference evidence="2" key="1">
    <citation type="journal article" date="2013" name="Eukaryot. Cell">
        <title>Extremely Reduced Levels of Heterozygosity in the Vertebrate Pathogen Encephalitozoon cuniculi.</title>
        <authorList>
            <person name="Selman M."/>
            <person name="Sak B."/>
            <person name="Kvac M."/>
            <person name="Farinelli L."/>
            <person name="Weiss L.M."/>
            <person name="Corradi N."/>
        </authorList>
    </citation>
    <scope>NUCLEOTIDE SEQUENCE</scope>
</reference>
<dbReference type="SMART" id="SM00976">
    <property type="entry name" value="Telo_bind"/>
    <property type="match status" value="1"/>
</dbReference>
<dbReference type="OMA" id="KTPRFAN"/>
<dbReference type="GO" id="GO:0000723">
    <property type="term" value="P:telomere maintenance"/>
    <property type="evidence" value="ECO:0007669"/>
    <property type="project" value="InterPro"/>
</dbReference>
<dbReference type="VEuPathDB" id="MicrosporidiaDB:M970_051050"/>
<sequence>MQAEEDERECTKISDMTGDKYYTIYGVVVDWLEWKRCRGRDFMMTLDVTDECMKKLSVKIFSPTKIFSEGFCVGEVVRIGRLRLYDTCKAVVDRSNDVEVVFTPHTSLSSGISPRIQQLVELFRQKRKSLVKEREISEVEEGQYFDFNGELIDKQRERSNLILLRFVDYSINQNVQGQGSSEDYSKDMVLTVKAWGRFATEADKCEIGGWYRVRNLKGDEVGYRLYASLSESSKGSISEIGRNTTLGRYLGMKKNRYLRGLASRERAIEAVDGMVKQSIVEIKSILSPGIYRIRVHIKRYAPFVGMEAVVCKACGSEHKEIDDVCGCSRPEMKRVKALKLLLWDGSSELVAVCRNKLAEHILDRKSNEYLNGKMFDCIILSVREGFGMVHHLVDLGFFRAKKKDCAGKICLYE</sequence>
<dbReference type="VEuPathDB" id="MicrosporidiaDB:AEWQ_051050"/>
<evidence type="ECO:0000259" key="1">
    <source>
        <dbReference type="SMART" id="SM00976"/>
    </source>
</evidence>
<dbReference type="VEuPathDB" id="MicrosporidiaDB:ECU05_1050"/>
<dbReference type="Gene3D" id="2.40.50.140">
    <property type="entry name" value="Nucleic acid-binding proteins"/>
    <property type="match status" value="2"/>
</dbReference>
<dbReference type="AlphaFoldDB" id="M1K809"/>
<feature type="domain" description="Telomeric single stranded DNA binding POT1/Cdc13" evidence="1">
    <location>
        <begin position="10"/>
        <end position="128"/>
    </location>
</feature>
<protein>
    <recommendedName>
        <fullName evidence="1">Telomeric single stranded DNA binding POT1/Cdc13 domain-containing protein</fullName>
    </recommendedName>
</protein>
<dbReference type="EMBL" id="KC513607">
    <property type="protein sequence ID" value="AGE95387.1"/>
    <property type="molecule type" value="Genomic_DNA"/>
</dbReference>
<dbReference type="VEuPathDB" id="MicrosporidiaDB:AEWR_051050"/>
<dbReference type="InterPro" id="IPR011564">
    <property type="entry name" value="Telomer_end-bd_POT1/Cdc13"/>
</dbReference>
<accession>M1K809</accession>
<evidence type="ECO:0000313" key="2">
    <source>
        <dbReference type="EMBL" id="AGE95387.1"/>
    </source>
</evidence>
<dbReference type="SUPFAM" id="SSF50249">
    <property type="entry name" value="Nucleic acid-binding proteins"/>
    <property type="match status" value="1"/>
</dbReference>
<dbReference type="InterPro" id="IPR012340">
    <property type="entry name" value="NA-bd_OB-fold"/>
</dbReference>
<dbReference type="GO" id="GO:0003677">
    <property type="term" value="F:DNA binding"/>
    <property type="evidence" value="ECO:0007669"/>
    <property type="project" value="InterPro"/>
</dbReference>
<gene>
    <name evidence="2" type="ORF">ECU05_1050</name>
</gene>
<dbReference type="GO" id="GO:0000781">
    <property type="term" value="C:chromosome, telomeric region"/>
    <property type="evidence" value="ECO:0007669"/>
    <property type="project" value="InterPro"/>
</dbReference>
<proteinExistence type="predicted"/>
<organism evidence="2">
    <name type="scientific">Encephalitozoon cuniculi</name>
    <name type="common">Microsporidian parasite</name>
    <dbReference type="NCBI Taxonomy" id="6035"/>
    <lineage>
        <taxon>Eukaryota</taxon>
        <taxon>Fungi</taxon>
        <taxon>Fungi incertae sedis</taxon>
        <taxon>Microsporidia</taxon>
        <taxon>Unikaryonidae</taxon>
        <taxon>Encephalitozoon</taxon>
    </lineage>
</organism>